<dbReference type="EMBL" id="QZBD01000404">
    <property type="protein sequence ID" value="THY15918.1"/>
    <property type="molecule type" value="Genomic_DNA"/>
</dbReference>
<reference evidence="9 10" key="1">
    <citation type="submission" date="2018-10" db="EMBL/GenBank/DDBJ databases">
        <title>Fifty Aureobasidium pullulans genomes reveal a recombining polyextremotolerant generalist.</title>
        <authorList>
            <person name="Gostincar C."/>
            <person name="Turk M."/>
            <person name="Zajc J."/>
            <person name="Gunde-Cimerman N."/>
        </authorList>
    </citation>
    <scope>NUCLEOTIDE SEQUENCE [LARGE SCALE GENOMIC DNA]</scope>
    <source>
        <strain evidence="9 10">EXF-6604</strain>
    </source>
</reference>
<dbReference type="Proteomes" id="UP000306584">
    <property type="component" value="Unassembled WGS sequence"/>
</dbReference>
<evidence type="ECO:0000313" key="9">
    <source>
        <dbReference type="EMBL" id="THY15918.1"/>
    </source>
</evidence>
<dbReference type="GO" id="GO:0020037">
    <property type="term" value="F:heme binding"/>
    <property type="evidence" value="ECO:0007669"/>
    <property type="project" value="InterPro"/>
</dbReference>
<sequence>MFPWVPMSPQPLANMSAYENLREFLSSRTTTELAGSAVACLVLCYIVQALFAWRRLAGVPAPSWTVHFSYLWLAMSTYSGKQYWIHKHLHKDLGPLVRIGPNEVVTNDPGTIKKISGTDERWARDPFYLTGKFNPYHDNLFSRLDPKEHKWAKSRTLAAYSGRETPDLEVGVNNLIETLIAKIASKYAAPTANSQTACFLDLGKTSCYFTLDVITRLAFGREFGYLEHEKDHYNFLGSLHDLWPQMSTCADVPWIRKFLFSKPFLTLLGPKTTDKAGFGALMGVAEHHVAKRFSPDAKPQQDMLGSMMKHGLNQTECETEGLFMIIAGTESTASAIRSALVHTITTPRVYKALKQEITKAMADGTVSSPISMVEARNLPYLRAVVYEGLRMRPPLIGYFPKVVPRGGEEILGHHLPAGTAIGTNMSAVLSSTDLFGPDADLFRPERFLELDEGRRKQMERDVELAFGNGQWMCVGKTIAFMEIYKSVFEILRHFDLQLLQPYSPSDVMTYGTFLESNLLLKVTQSQRDQA</sequence>
<dbReference type="PANTHER" id="PTHR24305">
    <property type="entry name" value="CYTOCHROME P450"/>
    <property type="match status" value="1"/>
</dbReference>
<dbReference type="PANTHER" id="PTHR24305:SF77">
    <property type="entry name" value="CYTOCHROME P450 MONOOXYGENASE"/>
    <property type="match status" value="1"/>
</dbReference>
<evidence type="ECO:0000256" key="7">
    <source>
        <dbReference type="ARBA" id="ARBA00023033"/>
    </source>
</evidence>
<dbReference type="InterPro" id="IPR050121">
    <property type="entry name" value="Cytochrome_P450_monoxygenase"/>
</dbReference>
<dbReference type="InterPro" id="IPR002401">
    <property type="entry name" value="Cyt_P450_E_grp-I"/>
</dbReference>
<evidence type="ECO:0000313" key="10">
    <source>
        <dbReference type="Proteomes" id="UP000306584"/>
    </source>
</evidence>
<feature type="binding site" description="axial binding residue" evidence="8">
    <location>
        <position position="473"/>
    </location>
    <ligand>
        <name>heme</name>
        <dbReference type="ChEBI" id="CHEBI:30413"/>
    </ligand>
    <ligandPart>
        <name>Fe</name>
        <dbReference type="ChEBI" id="CHEBI:18248"/>
    </ligandPart>
</feature>
<comment type="similarity">
    <text evidence="2">Belongs to the cytochrome P450 family.</text>
</comment>
<proteinExistence type="inferred from homology"/>
<protein>
    <submittedName>
        <fullName evidence="9">Putative P450 monooxygenase</fullName>
    </submittedName>
</protein>
<dbReference type="GO" id="GO:0016705">
    <property type="term" value="F:oxidoreductase activity, acting on paired donors, with incorporation or reduction of molecular oxygen"/>
    <property type="evidence" value="ECO:0007669"/>
    <property type="project" value="InterPro"/>
</dbReference>
<evidence type="ECO:0000256" key="1">
    <source>
        <dbReference type="ARBA" id="ARBA00001971"/>
    </source>
</evidence>
<evidence type="ECO:0000256" key="8">
    <source>
        <dbReference type="PIRSR" id="PIRSR602401-1"/>
    </source>
</evidence>
<evidence type="ECO:0000256" key="3">
    <source>
        <dbReference type="ARBA" id="ARBA00022617"/>
    </source>
</evidence>
<name>A0A4S9KJU6_AURPU</name>
<gene>
    <name evidence="9" type="ORF">D6D01_07808</name>
</gene>
<dbReference type="InterPro" id="IPR036396">
    <property type="entry name" value="Cyt_P450_sf"/>
</dbReference>
<accession>A0A4S9KJU6</accession>
<keyword evidence="7 9" id="KW-0503">Monooxygenase</keyword>
<dbReference type="Gene3D" id="1.10.630.10">
    <property type="entry name" value="Cytochrome P450"/>
    <property type="match status" value="1"/>
</dbReference>
<dbReference type="GO" id="GO:0005506">
    <property type="term" value="F:iron ion binding"/>
    <property type="evidence" value="ECO:0007669"/>
    <property type="project" value="InterPro"/>
</dbReference>
<dbReference type="GO" id="GO:0004497">
    <property type="term" value="F:monooxygenase activity"/>
    <property type="evidence" value="ECO:0007669"/>
    <property type="project" value="UniProtKB-KW"/>
</dbReference>
<keyword evidence="5" id="KW-0560">Oxidoreductase</keyword>
<evidence type="ECO:0000256" key="6">
    <source>
        <dbReference type="ARBA" id="ARBA00023004"/>
    </source>
</evidence>
<dbReference type="PRINTS" id="PR00385">
    <property type="entry name" value="P450"/>
</dbReference>
<dbReference type="CDD" id="cd11060">
    <property type="entry name" value="CYP57A1-like"/>
    <property type="match status" value="1"/>
</dbReference>
<keyword evidence="4 8" id="KW-0479">Metal-binding</keyword>
<evidence type="ECO:0000256" key="2">
    <source>
        <dbReference type="ARBA" id="ARBA00010617"/>
    </source>
</evidence>
<comment type="cofactor">
    <cofactor evidence="1 8">
        <name>heme</name>
        <dbReference type="ChEBI" id="CHEBI:30413"/>
    </cofactor>
</comment>
<keyword evidence="6 8" id="KW-0408">Iron</keyword>
<keyword evidence="3 8" id="KW-0349">Heme</keyword>
<dbReference type="AlphaFoldDB" id="A0A4S9KJU6"/>
<organism evidence="9 10">
    <name type="scientific">Aureobasidium pullulans</name>
    <name type="common">Black yeast</name>
    <name type="synonym">Pullularia pullulans</name>
    <dbReference type="NCBI Taxonomy" id="5580"/>
    <lineage>
        <taxon>Eukaryota</taxon>
        <taxon>Fungi</taxon>
        <taxon>Dikarya</taxon>
        <taxon>Ascomycota</taxon>
        <taxon>Pezizomycotina</taxon>
        <taxon>Dothideomycetes</taxon>
        <taxon>Dothideomycetidae</taxon>
        <taxon>Dothideales</taxon>
        <taxon>Saccotheciaceae</taxon>
        <taxon>Aureobasidium</taxon>
    </lineage>
</organism>
<comment type="caution">
    <text evidence="9">The sequence shown here is derived from an EMBL/GenBank/DDBJ whole genome shotgun (WGS) entry which is preliminary data.</text>
</comment>
<dbReference type="PRINTS" id="PR00463">
    <property type="entry name" value="EP450I"/>
</dbReference>
<dbReference type="Pfam" id="PF00067">
    <property type="entry name" value="p450"/>
    <property type="match status" value="1"/>
</dbReference>
<dbReference type="SUPFAM" id="SSF48264">
    <property type="entry name" value="Cytochrome P450"/>
    <property type="match status" value="1"/>
</dbReference>
<dbReference type="InterPro" id="IPR001128">
    <property type="entry name" value="Cyt_P450"/>
</dbReference>
<evidence type="ECO:0000256" key="5">
    <source>
        <dbReference type="ARBA" id="ARBA00023002"/>
    </source>
</evidence>
<evidence type="ECO:0000256" key="4">
    <source>
        <dbReference type="ARBA" id="ARBA00022723"/>
    </source>
</evidence>